<reference evidence="3 4" key="1">
    <citation type="submission" date="2023-05" db="EMBL/GenBank/DDBJ databases">
        <title>Corynebacterium suedekumii sp. nov. and Corynebacterium breve sp. nov. isolated from raw cow's milk.</title>
        <authorList>
            <person name="Baer M.K."/>
            <person name="Mehl L."/>
            <person name="Hellmuth R."/>
            <person name="Marke G."/>
            <person name="Lipski A."/>
        </authorList>
    </citation>
    <scope>NUCLEOTIDE SEQUENCE [LARGE SCALE GENOMIC DNA]</scope>
    <source>
        <strain evidence="3 4">LM112</strain>
    </source>
</reference>
<feature type="transmembrane region" description="Helical" evidence="2">
    <location>
        <begin position="209"/>
        <end position="227"/>
    </location>
</feature>
<sequence>MTWTLALTATANGVGAAVDTPDAAPRTVGYFPDVARAVRFAADEGGSRTPSRAVMIIPAGITEYDLKWFLGELVIAGIPAQQVQVRADYEILTTATDSRILLIDADRDIMVTPSGREPAAPSRATELAAESPTTVVLTGHPEEREKLDPEYDSLTPTILDWPQIALLALEHPSDLSLISPPEPGAEQPEEAAASTATPTAPAATRSTSTILLILLIAVAVVVAVAVLL</sequence>
<evidence type="ECO:0000313" key="4">
    <source>
        <dbReference type="Proteomes" id="UP001238805"/>
    </source>
</evidence>
<evidence type="ECO:0000256" key="2">
    <source>
        <dbReference type="SAM" id="Phobius"/>
    </source>
</evidence>
<dbReference type="Proteomes" id="UP001238805">
    <property type="component" value="Chromosome"/>
</dbReference>
<keyword evidence="2" id="KW-0812">Transmembrane</keyword>
<dbReference type="RefSeq" id="WP_284873707.1">
    <property type="nucleotide sequence ID" value="NZ_CP126970.1"/>
</dbReference>
<dbReference type="EMBL" id="CP126970">
    <property type="protein sequence ID" value="WIM69109.1"/>
    <property type="molecule type" value="Genomic_DNA"/>
</dbReference>
<accession>A0ABY8VLP9</accession>
<proteinExistence type="predicted"/>
<keyword evidence="2" id="KW-0472">Membrane</keyword>
<keyword evidence="2" id="KW-1133">Transmembrane helix</keyword>
<keyword evidence="4" id="KW-1185">Reference proteome</keyword>
<name>A0ABY8VLP9_9CORY</name>
<feature type="region of interest" description="Disordered" evidence="1">
    <location>
        <begin position="113"/>
        <end position="134"/>
    </location>
</feature>
<feature type="region of interest" description="Disordered" evidence="1">
    <location>
        <begin position="176"/>
        <end position="201"/>
    </location>
</feature>
<protein>
    <submittedName>
        <fullName evidence="3">Uncharacterized protein</fullName>
    </submittedName>
</protein>
<gene>
    <name evidence="3" type="ORF">QP029_07305</name>
</gene>
<organism evidence="3 4">
    <name type="scientific">Corynebacterium suedekumii</name>
    <dbReference type="NCBI Taxonomy" id="3049801"/>
    <lineage>
        <taxon>Bacteria</taxon>
        <taxon>Bacillati</taxon>
        <taxon>Actinomycetota</taxon>
        <taxon>Actinomycetes</taxon>
        <taxon>Mycobacteriales</taxon>
        <taxon>Corynebacteriaceae</taxon>
        <taxon>Corynebacterium</taxon>
    </lineage>
</organism>
<feature type="compositionally biased region" description="Low complexity" evidence="1">
    <location>
        <begin position="184"/>
        <end position="201"/>
    </location>
</feature>
<evidence type="ECO:0000313" key="3">
    <source>
        <dbReference type="EMBL" id="WIM69109.1"/>
    </source>
</evidence>
<evidence type="ECO:0000256" key="1">
    <source>
        <dbReference type="SAM" id="MobiDB-lite"/>
    </source>
</evidence>